<reference evidence="2" key="1">
    <citation type="submission" date="2016-10" db="EMBL/GenBank/DDBJ databases">
        <authorList>
            <person name="Varghese N."/>
            <person name="Submissions S."/>
        </authorList>
    </citation>
    <scope>NUCLEOTIDE SEQUENCE [LARGE SCALE GENOMIC DNA]</scope>
    <source>
        <strain evidence="2">DSM 27981</strain>
    </source>
</reference>
<dbReference type="EMBL" id="FONX01000015">
    <property type="protein sequence ID" value="SFF17569.1"/>
    <property type="molecule type" value="Genomic_DNA"/>
</dbReference>
<dbReference type="OrthoDB" id="8421027at2"/>
<evidence type="ECO:0000313" key="2">
    <source>
        <dbReference type="Proteomes" id="UP000199119"/>
    </source>
</evidence>
<dbReference type="RefSeq" id="WP_139222885.1">
    <property type="nucleotide sequence ID" value="NZ_FONX01000015.1"/>
</dbReference>
<evidence type="ECO:0000313" key="1">
    <source>
        <dbReference type="EMBL" id="SFF17569.1"/>
    </source>
</evidence>
<dbReference type="AlphaFoldDB" id="A0A1I2GKK5"/>
<organism evidence="1 2">
    <name type="scientific">Paracidovorax wautersii</name>
    <dbReference type="NCBI Taxonomy" id="1177982"/>
    <lineage>
        <taxon>Bacteria</taxon>
        <taxon>Pseudomonadati</taxon>
        <taxon>Pseudomonadota</taxon>
        <taxon>Betaproteobacteria</taxon>
        <taxon>Burkholderiales</taxon>
        <taxon>Comamonadaceae</taxon>
        <taxon>Paracidovorax</taxon>
    </lineage>
</organism>
<gene>
    <name evidence="1" type="ORF">SAMN04489711_11584</name>
</gene>
<dbReference type="Proteomes" id="UP000199119">
    <property type="component" value="Unassembled WGS sequence"/>
</dbReference>
<protein>
    <submittedName>
        <fullName evidence="1">Uncharacterized protein</fullName>
    </submittedName>
</protein>
<accession>A0A1I2GKK5</accession>
<name>A0A1I2GKK5_9BURK</name>
<proteinExistence type="predicted"/>
<keyword evidence="2" id="KW-1185">Reference proteome</keyword>
<sequence length="362" mass="39919">MTILATATREALRLTSNATVSDFFKILGEAGHDILDGLLATQDARDTAEQSFEKMSSYRLTIVDTLGVAQENFCSISFQGQAAPLLLAVIPERPQESLPTNIENLLSWVILGNMESIHVDWDLTDPERVKSCWRAALAGRAIVAAPKELPAEALRAACAMFGLSHREIAPPQPVPSVLDSATQVKVLASSLSLIQARLLREAWIATHPKWKCLSLYRILENKYLANVRDAFLETFKQDASRAVREAQDSLESELKQLIALVDACDLNQDAVAFNAECDVLLSQNNQFITLLDRGAKDDPLYKSKPESIYKKGVLRLYKLRCSIAHAGTAGVIYEQCPDADQAAIALAPFIERMALKSMQIHL</sequence>